<dbReference type="InterPro" id="IPR050493">
    <property type="entry name" value="FAD-dep_Monooxygenase_BioMet"/>
</dbReference>
<keyword evidence="2" id="KW-0285">Flavoprotein</keyword>
<sequence>METAKLRVIIVGSGLASLAAARVLREQHQVTVYERGDHAVATGGQGICIFPNGVKVLEAHGYDRTRTKAVVQTGHRAYDKHGNLKHDDETDFMIQYGADVLQHLRSDLRNELYRLATAASKDLNIRGEPATLNFNAAVTDMDPDLGKVTLSDGSSAEADKIGLSCFRIAVSAQDAEAALGQIPEWWDRSTGKGRGVVFEVGDASNRFIVAYPLRDFEYMNLSCIFPTNPERLKSSTASTWYSEGDRSEMLEVFSDFSPTLVTLLRADANLTKSIATEVKMWDLQDLDPLPTWTQGKALLIGDAAHAMTPLQGQGANMSMEDAGSLRLLLHPNISRENVPSVLKQIEATRRPRATQVLLETRALADNFSSDAIAANREYNFGLGQADR</sequence>
<evidence type="ECO:0000256" key="5">
    <source>
        <dbReference type="ARBA" id="ARBA00023033"/>
    </source>
</evidence>
<evidence type="ECO:0000256" key="4">
    <source>
        <dbReference type="ARBA" id="ARBA00023002"/>
    </source>
</evidence>
<organism evidence="8 9">
    <name type="scientific">Verticillium longisporum</name>
    <name type="common">Verticillium dahliae var. longisporum</name>
    <dbReference type="NCBI Taxonomy" id="100787"/>
    <lineage>
        <taxon>Eukaryota</taxon>
        <taxon>Fungi</taxon>
        <taxon>Dikarya</taxon>
        <taxon>Ascomycota</taxon>
        <taxon>Pezizomycotina</taxon>
        <taxon>Sordariomycetes</taxon>
        <taxon>Hypocreomycetidae</taxon>
        <taxon>Glomerellales</taxon>
        <taxon>Plectosphaerellaceae</taxon>
        <taxon>Verticillium</taxon>
    </lineage>
</organism>
<keyword evidence="5" id="KW-0503">Monooxygenase</keyword>
<keyword evidence="9" id="KW-1185">Reference proteome</keyword>
<evidence type="ECO:0000259" key="7">
    <source>
        <dbReference type="Pfam" id="PF01494"/>
    </source>
</evidence>
<dbReference type="GO" id="GO:0004497">
    <property type="term" value="F:monooxygenase activity"/>
    <property type="evidence" value="ECO:0007669"/>
    <property type="project" value="UniProtKB-KW"/>
</dbReference>
<keyword evidence="4" id="KW-0560">Oxidoreductase</keyword>
<dbReference type="SUPFAM" id="SSF54373">
    <property type="entry name" value="FAD-linked reductases, C-terminal domain"/>
    <property type="match status" value="1"/>
</dbReference>
<dbReference type="PANTHER" id="PTHR13789:SF314">
    <property type="entry name" value="FAD-BINDING DOMAIN-CONTAINING PROTEIN"/>
    <property type="match status" value="1"/>
</dbReference>
<dbReference type="SUPFAM" id="SSF51905">
    <property type="entry name" value="FAD/NAD(P)-binding domain"/>
    <property type="match status" value="1"/>
</dbReference>
<protein>
    <recommendedName>
        <fullName evidence="7">FAD-binding domain-containing protein</fullName>
    </recommendedName>
</protein>
<comment type="similarity">
    <text evidence="1">Belongs to the paxM FAD-dependent monooxygenase family.</text>
</comment>
<keyword evidence="6" id="KW-0732">Signal</keyword>
<evidence type="ECO:0000256" key="6">
    <source>
        <dbReference type="SAM" id="SignalP"/>
    </source>
</evidence>
<evidence type="ECO:0000256" key="2">
    <source>
        <dbReference type="ARBA" id="ARBA00022630"/>
    </source>
</evidence>
<dbReference type="GO" id="GO:0071949">
    <property type="term" value="F:FAD binding"/>
    <property type="evidence" value="ECO:0007669"/>
    <property type="project" value="InterPro"/>
</dbReference>
<dbReference type="PRINTS" id="PR00420">
    <property type="entry name" value="RNGMNOXGNASE"/>
</dbReference>
<dbReference type="InterPro" id="IPR036188">
    <property type="entry name" value="FAD/NAD-bd_sf"/>
</dbReference>
<proteinExistence type="inferred from homology"/>
<dbReference type="Proteomes" id="UP000044602">
    <property type="component" value="Unassembled WGS sequence"/>
</dbReference>
<dbReference type="EMBL" id="CVQH01002113">
    <property type="protein sequence ID" value="CRK08932.1"/>
    <property type="molecule type" value="Genomic_DNA"/>
</dbReference>
<dbReference type="PANTHER" id="PTHR13789">
    <property type="entry name" value="MONOOXYGENASE"/>
    <property type="match status" value="1"/>
</dbReference>
<dbReference type="Pfam" id="PF01494">
    <property type="entry name" value="FAD_binding_3"/>
    <property type="match status" value="1"/>
</dbReference>
<evidence type="ECO:0000256" key="1">
    <source>
        <dbReference type="ARBA" id="ARBA00007992"/>
    </source>
</evidence>
<dbReference type="Gene3D" id="3.50.50.60">
    <property type="entry name" value="FAD/NAD(P)-binding domain"/>
    <property type="match status" value="2"/>
</dbReference>
<dbReference type="AlphaFoldDB" id="A0A0G4KKZ1"/>
<keyword evidence="3" id="KW-0274">FAD</keyword>
<evidence type="ECO:0000256" key="3">
    <source>
        <dbReference type="ARBA" id="ARBA00022827"/>
    </source>
</evidence>
<dbReference type="Pfam" id="PF13450">
    <property type="entry name" value="NAD_binding_8"/>
    <property type="match status" value="1"/>
</dbReference>
<reference evidence="9" key="1">
    <citation type="submission" date="2015-05" db="EMBL/GenBank/DDBJ databases">
        <authorList>
            <person name="Fogelqvist Johan"/>
        </authorList>
    </citation>
    <scope>NUCLEOTIDE SEQUENCE [LARGE SCALE GENOMIC DNA]</scope>
</reference>
<feature type="domain" description="FAD-binding" evidence="7">
    <location>
        <begin position="276"/>
        <end position="357"/>
    </location>
</feature>
<feature type="signal peptide" evidence="6">
    <location>
        <begin position="1"/>
        <end position="21"/>
    </location>
</feature>
<gene>
    <name evidence="8" type="ORF">BN1708_009845</name>
</gene>
<name>A0A0G4KKZ1_VERLO</name>
<dbReference type="STRING" id="100787.A0A0G4KKZ1"/>
<evidence type="ECO:0000313" key="9">
    <source>
        <dbReference type="Proteomes" id="UP000044602"/>
    </source>
</evidence>
<dbReference type="InterPro" id="IPR002938">
    <property type="entry name" value="FAD-bd"/>
</dbReference>
<evidence type="ECO:0000313" key="8">
    <source>
        <dbReference type="EMBL" id="CRK08932.1"/>
    </source>
</evidence>
<feature type="chain" id="PRO_5002565589" description="FAD-binding domain-containing protein" evidence="6">
    <location>
        <begin position="22"/>
        <end position="387"/>
    </location>
</feature>
<accession>A0A0G4KKZ1</accession>